<dbReference type="Pfam" id="PF00153">
    <property type="entry name" value="Mito_carr"/>
    <property type="match status" value="3"/>
</dbReference>
<evidence type="ECO:0000256" key="1">
    <source>
        <dbReference type="ARBA" id="ARBA00004448"/>
    </source>
</evidence>
<dbReference type="OMA" id="QRLYTSM"/>
<dbReference type="AlphaFoldDB" id="A0A0D2VYN6"/>
<keyword evidence="8" id="KW-0496">Mitochondrion</keyword>
<comment type="subcellular location">
    <subcellularLocation>
        <location evidence="1">Mitochondrion inner membrane</location>
        <topology evidence="1">Multi-pass membrane protein</topology>
    </subcellularLocation>
</comment>
<evidence type="ECO:0000256" key="10">
    <source>
        <dbReference type="PROSITE-ProRule" id="PRU00282"/>
    </source>
</evidence>
<evidence type="ECO:0000256" key="6">
    <source>
        <dbReference type="ARBA" id="ARBA00022792"/>
    </source>
</evidence>
<accession>A0A0D2VYN6</accession>
<dbReference type="GO" id="GO:0022857">
    <property type="term" value="F:transmembrane transporter activity"/>
    <property type="evidence" value="ECO:0007669"/>
    <property type="project" value="TreeGrafter"/>
</dbReference>
<keyword evidence="4 10" id="KW-0812">Transmembrane</keyword>
<dbReference type="InterPro" id="IPR051028">
    <property type="entry name" value="Mito_Solute_Carrier"/>
</dbReference>
<feature type="transmembrane region" description="Helical" evidence="12">
    <location>
        <begin position="80"/>
        <end position="100"/>
    </location>
</feature>
<evidence type="ECO:0000256" key="12">
    <source>
        <dbReference type="SAM" id="Phobius"/>
    </source>
</evidence>
<dbReference type="PANTHER" id="PTHR45678">
    <property type="entry name" value="MITOCHONDRIAL 2-OXODICARBOXYLATE CARRIER 1-RELATED"/>
    <property type="match status" value="1"/>
</dbReference>
<keyword evidence="14" id="KW-1185">Reference proteome</keyword>
<evidence type="ECO:0000313" key="14">
    <source>
        <dbReference type="Proteomes" id="UP000008743"/>
    </source>
</evidence>
<keyword evidence="5" id="KW-0677">Repeat</keyword>
<keyword evidence="3 11" id="KW-0813">Transport</keyword>
<evidence type="ECO:0000256" key="7">
    <source>
        <dbReference type="ARBA" id="ARBA00022989"/>
    </source>
</evidence>
<dbReference type="Proteomes" id="UP000008743">
    <property type="component" value="Unassembled WGS sequence"/>
</dbReference>
<dbReference type="PhylomeDB" id="A0A0D2VYN6"/>
<dbReference type="InterPro" id="IPR018108">
    <property type="entry name" value="MCP_transmembrane"/>
</dbReference>
<feature type="repeat" description="Solcar" evidence="10">
    <location>
        <begin position="174"/>
        <end position="253"/>
    </location>
</feature>
<dbReference type="EMBL" id="KE346372">
    <property type="protein sequence ID" value="KJE96852.1"/>
    <property type="molecule type" value="Genomic_DNA"/>
</dbReference>
<dbReference type="FunFam" id="1.50.40.10:FF:000004">
    <property type="entry name" value="Calcium-binding mitochondrial carrier protein Aralar1"/>
    <property type="match status" value="1"/>
</dbReference>
<feature type="repeat" description="Solcar" evidence="10">
    <location>
        <begin position="74"/>
        <end position="166"/>
    </location>
</feature>
<evidence type="ECO:0000256" key="8">
    <source>
        <dbReference type="ARBA" id="ARBA00023128"/>
    </source>
</evidence>
<keyword evidence="6" id="KW-0999">Mitochondrion inner membrane</keyword>
<dbReference type="RefSeq" id="XP_004343837.1">
    <property type="nucleotide sequence ID" value="XM_004343787.2"/>
</dbReference>
<keyword evidence="7 12" id="KW-1133">Transmembrane helix</keyword>
<evidence type="ECO:0000313" key="13">
    <source>
        <dbReference type="EMBL" id="KJE96852.1"/>
    </source>
</evidence>
<organism evidence="13 14">
    <name type="scientific">Capsaspora owczarzaki (strain ATCC 30864)</name>
    <dbReference type="NCBI Taxonomy" id="595528"/>
    <lineage>
        <taxon>Eukaryota</taxon>
        <taxon>Filasterea</taxon>
        <taxon>Capsaspora</taxon>
    </lineage>
</organism>
<dbReference type="PRINTS" id="PR00926">
    <property type="entry name" value="MITOCARRIER"/>
</dbReference>
<evidence type="ECO:0000256" key="2">
    <source>
        <dbReference type="ARBA" id="ARBA00006375"/>
    </source>
</evidence>
<evidence type="ECO:0000256" key="5">
    <source>
        <dbReference type="ARBA" id="ARBA00022737"/>
    </source>
</evidence>
<evidence type="ECO:0000256" key="3">
    <source>
        <dbReference type="ARBA" id="ARBA00022448"/>
    </source>
</evidence>
<name>A0A0D2VYN6_CAPO3</name>
<dbReference type="InterPro" id="IPR002067">
    <property type="entry name" value="MCP"/>
</dbReference>
<keyword evidence="9 10" id="KW-0472">Membrane</keyword>
<evidence type="ECO:0000256" key="4">
    <source>
        <dbReference type="ARBA" id="ARBA00022692"/>
    </source>
</evidence>
<evidence type="ECO:0000256" key="11">
    <source>
        <dbReference type="RuleBase" id="RU000488"/>
    </source>
</evidence>
<dbReference type="PROSITE" id="PS50920">
    <property type="entry name" value="SOLCAR"/>
    <property type="match status" value="3"/>
</dbReference>
<dbReference type="InterPro" id="IPR023395">
    <property type="entry name" value="MCP_dom_sf"/>
</dbReference>
<dbReference type="SUPFAM" id="SSF103506">
    <property type="entry name" value="Mitochondrial carrier"/>
    <property type="match status" value="1"/>
</dbReference>
<feature type="repeat" description="Solcar" evidence="10">
    <location>
        <begin position="262"/>
        <end position="350"/>
    </location>
</feature>
<gene>
    <name evidence="13" type="ORF">CAOG_007113</name>
</gene>
<comment type="similarity">
    <text evidence="2 11">Belongs to the mitochondrial carrier (TC 2.A.29) family.</text>
</comment>
<protein>
    <submittedName>
        <fullName evidence="13">Transmembrane protein</fullName>
    </submittedName>
</protein>
<sequence>MVWVYRKRPQAHRSCNNYVRPSIPGLPVPTPTPTPLMSSSPALPTAASPALNAAVSLGQQIGQHQPHLQQPHRPKIVNKLIAGGIAGIVGVSVIFPLDLVKTRLQNQKMLPGMTELPYKSVGDCFRKIIRTEGGVPGLYRGLIPNLVGVVPEKAIKLAVNDYLRELFQGNSPTIPLWKEMAAGAGAGLCQVVATAPMERLKIQMQIAGGNVSAWQIIKSLGFKGMYKGTGATLLRDVPFSFIFFPLNQQLKRAFTPEGQANAPFPRVLLAGLIAGMVAAGSVTPLDVIKTRIQTVPKPGDPVYHGVPDCVRQIVRNEGFSAFFKGAVPRMLIISPLFGIALSVYEIQQRYFG</sequence>
<dbReference type="InParanoid" id="A0A0D2VYN6"/>
<dbReference type="Gene3D" id="1.50.40.10">
    <property type="entry name" value="Mitochondrial carrier domain"/>
    <property type="match status" value="1"/>
</dbReference>
<evidence type="ECO:0000256" key="9">
    <source>
        <dbReference type="ARBA" id="ARBA00023136"/>
    </source>
</evidence>
<dbReference type="eggNOG" id="KOG0751">
    <property type="taxonomic scope" value="Eukaryota"/>
</dbReference>
<proteinExistence type="inferred from homology"/>
<reference evidence="14" key="1">
    <citation type="submission" date="2011-02" db="EMBL/GenBank/DDBJ databases">
        <title>The Genome Sequence of Capsaspora owczarzaki ATCC 30864.</title>
        <authorList>
            <person name="Russ C."/>
            <person name="Cuomo C."/>
            <person name="Burger G."/>
            <person name="Gray M.W."/>
            <person name="Holland P.W.H."/>
            <person name="King N."/>
            <person name="Lang F.B.F."/>
            <person name="Roger A.J."/>
            <person name="Ruiz-Trillo I."/>
            <person name="Young S.K."/>
            <person name="Zeng Q."/>
            <person name="Gargeya S."/>
            <person name="Alvarado L."/>
            <person name="Berlin A."/>
            <person name="Chapman S.B."/>
            <person name="Chen Z."/>
            <person name="Freedman E."/>
            <person name="Gellesch M."/>
            <person name="Goldberg J."/>
            <person name="Griggs A."/>
            <person name="Gujja S."/>
            <person name="Heilman E."/>
            <person name="Heiman D."/>
            <person name="Howarth C."/>
            <person name="Mehta T."/>
            <person name="Neiman D."/>
            <person name="Pearson M."/>
            <person name="Roberts A."/>
            <person name="Saif S."/>
            <person name="Shea T."/>
            <person name="Shenoy N."/>
            <person name="Sisk P."/>
            <person name="Stolte C."/>
            <person name="Sykes S."/>
            <person name="White J."/>
            <person name="Yandava C."/>
            <person name="Haas B."/>
            <person name="Nusbaum C."/>
            <person name="Birren B."/>
        </authorList>
    </citation>
    <scope>NUCLEOTIDE SEQUENCE</scope>
    <source>
        <strain evidence="14">ATCC 30864</strain>
    </source>
</reference>
<dbReference type="GO" id="GO:0005743">
    <property type="term" value="C:mitochondrial inner membrane"/>
    <property type="evidence" value="ECO:0007669"/>
    <property type="project" value="UniProtKB-SubCell"/>
</dbReference>
<dbReference type="OrthoDB" id="2161at2759"/>
<dbReference type="PANTHER" id="PTHR45678:SF15">
    <property type="entry name" value="MITOCHONDRIAL SUBSTRATE CARRIER FAMILY PROTEIN X"/>
    <property type="match status" value="1"/>
</dbReference>